<dbReference type="InterPro" id="IPR011712">
    <property type="entry name" value="Sig_transdc_His_kin_sub3_dim/P"/>
</dbReference>
<keyword evidence="11 15" id="KW-1133">Transmembrane helix</keyword>
<keyword evidence="3 14" id="KW-1003">Cell membrane</keyword>
<keyword evidence="12 14" id="KW-0902">Two-component regulatory system</keyword>
<protein>
    <recommendedName>
        <fullName evidence="14">Sensor protein</fullName>
        <ecNumber evidence="14">2.7.13.3</ecNumber>
    </recommendedName>
</protein>
<name>A0A254Q0G5_9BURK</name>
<keyword evidence="5" id="KW-0597">Phosphoprotein</keyword>
<dbReference type="Pfam" id="PF07730">
    <property type="entry name" value="HisKA_3"/>
    <property type="match status" value="1"/>
</dbReference>
<dbReference type="GO" id="GO:0005886">
    <property type="term" value="C:plasma membrane"/>
    <property type="evidence" value="ECO:0007669"/>
    <property type="project" value="UniProtKB-SubCell"/>
</dbReference>
<dbReference type="Gene3D" id="3.30.565.10">
    <property type="entry name" value="Histidine kinase-like ATPase, C-terminal domain"/>
    <property type="match status" value="1"/>
</dbReference>
<dbReference type="Gene3D" id="6.10.340.10">
    <property type="match status" value="1"/>
</dbReference>
<evidence type="ECO:0000256" key="6">
    <source>
        <dbReference type="ARBA" id="ARBA00022679"/>
    </source>
</evidence>
<evidence type="ECO:0000256" key="15">
    <source>
        <dbReference type="SAM" id="Phobius"/>
    </source>
</evidence>
<dbReference type="SUPFAM" id="SSF55874">
    <property type="entry name" value="ATPase domain of HSP90 chaperone/DNA topoisomerase II/histidine kinase"/>
    <property type="match status" value="1"/>
</dbReference>
<keyword evidence="6 14" id="KW-0808">Transferase</keyword>
<dbReference type="CDD" id="cd06225">
    <property type="entry name" value="HAMP"/>
    <property type="match status" value="1"/>
</dbReference>
<dbReference type="PIRSF" id="PIRSF003167">
    <property type="entry name" value="STHK_NarX/NarQ"/>
    <property type="match status" value="1"/>
</dbReference>
<comment type="subcellular location">
    <subcellularLocation>
        <location evidence="2">Cell inner membrane</location>
        <topology evidence="2">Multi-pass membrane protein</topology>
    </subcellularLocation>
</comment>
<dbReference type="SUPFAM" id="SSF158472">
    <property type="entry name" value="HAMP domain-like"/>
    <property type="match status" value="1"/>
</dbReference>
<dbReference type="Pfam" id="PF02518">
    <property type="entry name" value="HATPase_c"/>
    <property type="match status" value="1"/>
</dbReference>
<evidence type="ECO:0000256" key="10">
    <source>
        <dbReference type="ARBA" id="ARBA00022840"/>
    </source>
</evidence>
<accession>A0A254Q0G5</accession>
<dbReference type="GO" id="GO:0005524">
    <property type="term" value="F:ATP binding"/>
    <property type="evidence" value="ECO:0007669"/>
    <property type="project" value="UniProtKB-UniRule"/>
</dbReference>
<evidence type="ECO:0000313" key="17">
    <source>
        <dbReference type="EMBL" id="OWS72300.1"/>
    </source>
</evidence>
<dbReference type="Pfam" id="PF00672">
    <property type="entry name" value="HAMP"/>
    <property type="match status" value="1"/>
</dbReference>
<dbReference type="InterPro" id="IPR003594">
    <property type="entry name" value="HATPase_dom"/>
</dbReference>
<evidence type="ECO:0000256" key="3">
    <source>
        <dbReference type="ARBA" id="ARBA00022475"/>
    </source>
</evidence>
<dbReference type="InterPro" id="IPR029095">
    <property type="entry name" value="NarX-like_N"/>
</dbReference>
<dbReference type="AlphaFoldDB" id="A0A254Q0G5"/>
<gene>
    <name evidence="17" type="ORF">CBI30_02900</name>
</gene>
<evidence type="ECO:0000256" key="13">
    <source>
        <dbReference type="ARBA" id="ARBA00023136"/>
    </source>
</evidence>
<dbReference type="Gene3D" id="1.20.5.1930">
    <property type="match status" value="1"/>
</dbReference>
<dbReference type="PROSITE" id="PS50885">
    <property type="entry name" value="HAMP"/>
    <property type="match status" value="1"/>
</dbReference>
<dbReference type="PANTHER" id="PTHR24421:SF10">
    <property type="entry name" value="NITRATE_NITRITE SENSOR PROTEIN NARQ"/>
    <property type="match status" value="1"/>
</dbReference>
<keyword evidence="4 14" id="KW-0997">Cell inner membrane</keyword>
<evidence type="ECO:0000256" key="8">
    <source>
        <dbReference type="ARBA" id="ARBA00022741"/>
    </source>
</evidence>
<dbReference type="InterPro" id="IPR036890">
    <property type="entry name" value="HATPase_C_sf"/>
</dbReference>
<evidence type="ECO:0000256" key="11">
    <source>
        <dbReference type="ARBA" id="ARBA00022989"/>
    </source>
</evidence>
<evidence type="ECO:0000256" key="5">
    <source>
        <dbReference type="ARBA" id="ARBA00022553"/>
    </source>
</evidence>
<evidence type="ECO:0000256" key="9">
    <source>
        <dbReference type="ARBA" id="ARBA00022777"/>
    </source>
</evidence>
<evidence type="ECO:0000256" key="12">
    <source>
        <dbReference type="ARBA" id="ARBA00023012"/>
    </source>
</evidence>
<organism evidence="17 18">
    <name type="scientific">Polynucleobacter aenigmaticus</name>
    <dbReference type="NCBI Taxonomy" id="1743164"/>
    <lineage>
        <taxon>Bacteria</taxon>
        <taxon>Pseudomonadati</taxon>
        <taxon>Pseudomonadota</taxon>
        <taxon>Betaproteobacteria</taxon>
        <taxon>Burkholderiales</taxon>
        <taxon>Burkholderiaceae</taxon>
        <taxon>Polynucleobacter</taxon>
    </lineage>
</organism>
<keyword evidence="8 14" id="KW-0547">Nucleotide-binding</keyword>
<feature type="domain" description="HAMP" evidence="16">
    <location>
        <begin position="157"/>
        <end position="209"/>
    </location>
</feature>
<evidence type="ECO:0000256" key="2">
    <source>
        <dbReference type="ARBA" id="ARBA00004429"/>
    </source>
</evidence>
<dbReference type="Gene3D" id="1.20.120.960">
    <property type="entry name" value="Histidine kinase NarX, sensor domain"/>
    <property type="match status" value="1"/>
</dbReference>
<dbReference type="GO" id="GO:0046983">
    <property type="term" value="F:protein dimerization activity"/>
    <property type="evidence" value="ECO:0007669"/>
    <property type="project" value="UniProtKB-UniRule"/>
</dbReference>
<dbReference type="SMART" id="SM00304">
    <property type="entry name" value="HAMP"/>
    <property type="match status" value="1"/>
</dbReference>
<evidence type="ECO:0000259" key="16">
    <source>
        <dbReference type="PROSITE" id="PS50885"/>
    </source>
</evidence>
<dbReference type="Pfam" id="PF13675">
    <property type="entry name" value="PilJ"/>
    <property type="match status" value="1"/>
</dbReference>
<dbReference type="Gene3D" id="3.30.450.40">
    <property type="match status" value="1"/>
</dbReference>
<evidence type="ECO:0000313" key="18">
    <source>
        <dbReference type="Proteomes" id="UP000198104"/>
    </source>
</evidence>
<dbReference type="SUPFAM" id="SSF55781">
    <property type="entry name" value="GAF domain-like"/>
    <property type="match status" value="1"/>
</dbReference>
<proteinExistence type="predicted"/>
<dbReference type="InterPro" id="IPR042295">
    <property type="entry name" value="NarX-like_N_sf"/>
</dbReference>
<dbReference type="EMBL" id="NGUO01000004">
    <property type="protein sequence ID" value="OWS72300.1"/>
    <property type="molecule type" value="Genomic_DNA"/>
</dbReference>
<comment type="catalytic activity">
    <reaction evidence="1 14">
        <text>ATP + protein L-histidine = ADP + protein N-phospho-L-histidine.</text>
        <dbReference type="EC" id="2.7.13.3"/>
    </reaction>
</comment>
<comment type="caution">
    <text evidence="17">The sequence shown here is derived from an EMBL/GenBank/DDBJ whole genome shotgun (WGS) entry which is preliminary data.</text>
</comment>
<dbReference type="InterPro" id="IPR016380">
    <property type="entry name" value="Sig_transdc_His_kin_NarX/NarQ"/>
</dbReference>
<dbReference type="SMART" id="SM00387">
    <property type="entry name" value="HATPase_c"/>
    <property type="match status" value="1"/>
</dbReference>
<dbReference type="Proteomes" id="UP000198104">
    <property type="component" value="Unassembled WGS sequence"/>
</dbReference>
<keyword evidence="13 14" id="KW-0472">Membrane</keyword>
<keyword evidence="10 14" id="KW-0067">ATP-binding</keyword>
<keyword evidence="7 15" id="KW-0812">Transmembrane</keyword>
<dbReference type="CDD" id="cd16917">
    <property type="entry name" value="HATPase_UhpB-NarQ-NarX-like"/>
    <property type="match status" value="1"/>
</dbReference>
<evidence type="ECO:0000256" key="4">
    <source>
        <dbReference type="ARBA" id="ARBA00022519"/>
    </source>
</evidence>
<keyword evidence="18" id="KW-1185">Reference proteome</keyword>
<sequence>MISISFTLWVTWKLEGGAAAINEAGRMRMQTYQLALLAGTKDNIATSKLLTQFDNSISILKIGDPSRPLFVPWNNLNRQYFLNIQNQWEDVKQGISRGKASVLSISNINLFVGQIDQFVGSIELEVDYWTGMLHLFQFAMLAISLIATLVIMYVGYSVILDPVEKLRLGFESVKSGMLNTRVQIDAKDEFGDLAIGFNAMTENLNDLYSGLEAKVKEKTLHLQERQNRLQALYDLSSFVSTEGNLEKLAKGFSERILILCKASAIAIRWTDEANRRYFLLSGADLPASIIDEEQCLISGNCYCGQSTGNSEIQIVTFNPIEEGERHCVKAGYKTLVTIPILFQKSLLGEIDVFYAHEYVIDTEQKALMETLAHHLAGAMEALRIKALEKEAAISEERSLLARELHDSIAQSLAFLKIQVGMLRDEIIEPATNKAKTILGELDEGLRESYSDVRELLLHFRTRTNSENIEPAIKTTLQKFEHQSGIKTELFISGQGLPLRPDIQIQIMHILQEALSNVRKHSRATIVKVEVQESPQWVFKVIDDGMGFSVASDPVDSTHVGMSIMRERANKIGAQLDITSHSLGGTSISLALPT</sequence>
<dbReference type="InterPro" id="IPR050482">
    <property type="entry name" value="Sensor_HK_TwoCompSys"/>
</dbReference>
<evidence type="ECO:0000256" key="7">
    <source>
        <dbReference type="ARBA" id="ARBA00022692"/>
    </source>
</evidence>
<reference evidence="17 18" key="1">
    <citation type="submission" date="2017-05" db="EMBL/GenBank/DDBJ databases">
        <title>Polynucleobacter sp. MWH-K35W1 isolated from the permanently anoxic monimolimnion of a meromictic lake.</title>
        <authorList>
            <person name="Hahn M.W."/>
        </authorList>
    </citation>
    <scope>NUCLEOTIDE SEQUENCE [LARGE SCALE GENOMIC DNA]</scope>
    <source>
        <strain evidence="17 18">MWH-K35W1</strain>
    </source>
</reference>
<dbReference type="OrthoDB" id="9811306at2"/>
<dbReference type="GO" id="GO:0000155">
    <property type="term" value="F:phosphorelay sensor kinase activity"/>
    <property type="evidence" value="ECO:0007669"/>
    <property type="project" value="UniProtKB-UniRule"/>
</dbReference>
<dbReference type="InterPro" id="IPR003660">
    <property type="entry name" value="HAMP_dom"/>
</dbReference>
<dbReference type="EC" id="2.7.13.3" evidence="14"/>
<evidence type="ECO:0000256" key="14">
    <source>
        <dbReference type="PIRNR" id="PIRNR003167"/>
    </source>
</evidence>
<dbReference type="PANTHER" id="PTHR24421">
    <property type="entry name" value="NITRATE/NITRITE SENSOR PROTEIN NARX-RELATED"/>
    <property type="match status" value="1"/>
</dbReference>
<keyword evidence="9 14" id="KW-0418">Kinase</keyword>
<evidence type="ECO:0000256" key="1">
    <source>
        <dbReference type="ARBA" id="ARBA00000085"/>
    </source>
</evidence>
<dbReference type="InterPro" id="IPR029016">
    <property type="entry name" value="GAF-like_dom_sf"/>
</dbReference>
<feature type="transmembrane region" description="Helical" evidence="15">
    <location>
        <begin position="138"/>
        <end position="159"/>
    </location>
</feature>